<evidence type="ECO:0000313" key="3">
    <source>
        <dbReference type="Proteomes" id="UP001607302"/>
    </source>
</evidence>
<accession>A0ABD2A7N9</accession>
<feature type="region of interest" description="Disordered" evidence="1">
    <location>
        <begin position="65"/>
        <end position="89"/>
    </location>
</feature>
<dbReference type="AlphaFoldDB" id="A0ABD2A7N9"/>
<sequence length="130" mass="14739">MENQRAKLCVVFVMKSQHFKATIELAVYLKVPYNESIDIHKLRLESREDSKVAVRNHDLDSIVEQRSCKKTSSENQSFSSSSSSSSFRKQLSLRSYSNKGATTNTFEVSKTRRASFSLVPNCGSDRGTRH</sequence>
<keyword evidence="3" id="KW-1185">Reference proteome</keyword>
<reference evidence="2 3" key="1">
    <citation type="journal article" date="2024" name="Ann. Entomol. Soc. Am.">
        <title>Genomic analyses of the southern and eastern yellowjacket wasps (Hymenoptera: Vespidae) reveal evolutionary signatures of social life.</title>
        <authorList>
            <person name="Catto M.A."/>
            <person name="Caine P.B."/>
            <person name="Orr S.E."/>
            <person name="Hunt B.G."/>
            <person name="Goodisman M.A.D."/>
        </authorList>
    </citation>
    <scope>NUCLEOTIDE SEQUENCE [LARGE SCALE GENOMIC DNA]</scope>
    <source>
        <strain evidence="2">233</strain>
        <tissue evidence="2">Head and thorax</tissue>
    </source>
</reference>
<comment type="caution">
    <text evidence="2">The sequence shown here is derived from an EMBL/GenBank/DDBJ whole genome shotgun (WGS) entry which is preliminary data.</text>
</comment>
<evidence type="ECO:0000256" key="1">
    <source>
        <dbReference type="SAM" id="MobiDB-lite"/>
    </source>
</evidence>
<feature type="compositionally biased region" description="Low complexity" evidence="1">
    <location>
        <begin position="73"/>
        <end position="89"/>
    </location>
</feature>
<dbReference type="EMBL" id="JAUDFV010000154">
    <property type="protein sequence ID" value="KAL2716638.1"/>
    <property type="molecule type" value="Genomic_DNA"/>
</dbReference>
<dbReference type="Proteomes" id="UP001607302">
    <property type="component" value="Unassembled WGS sequence"/>
</dbReference>
<name>A0ABD2A7N9_VESSQ</name>
<evidence type="ECO:0000313" key="2">
    <source>
        <dbReference type="EMBL" id="KAL2716638.1"/>
    </source>
</evidence>
<organism evidence="2 3">
    <name type="scientific">Vespula squamosa</name>
    <name type="common">Southern yellow jacket</name>
    <name type="synonym">Wasp</name>
    <dbReference type="NCBI Taxonomy" id="30214"/>
    <lineage>
        <taxon>Eukaryota</taxon>
        <taxon>Metazoa</taxon>
        <taxon>Ecdysozoa</taxon>
        <taxon>Arthropoda</taxon>
        <taxon>Hexapoda</taxon>
        <taxon>Insecta</taxon>
        <taxon>Pterygota</taxon>
        <taxon>Neoptera</taxon>
        <taxon>Endopterygota</taxon>
        <taxon>Hymenoptera</taxon>
        <taxon>Apocrita</taxon>
        <taxon>Aculeata</taxon>
        <taxon>Vespoidea</taxon>
        <taxon>Vespidae</taxon>
        <taxon>Vespinae</taxon>
        <taxon>Vespula</taxon>
    </lineage>
</organism>
<protein>
    <submittedName>
        <fullName evidence="2">Uncharacterized protein</fullName>
    </submittedName>
</protein>
<proteinExistence type="predicted"/>
<gene>
    <name evidence="2" type="ORF">V1478_014314</name>
</gene>